<dbReference type="InterPro" id="IPR027417">
    <property type="entry name" value="P-loop_NTPase"/>
</dbReference>
<proteinExistence type="predicted"/>
<feature type="compositionally biased region" description="Low complexity" evidence="1">
    <location>
        <begin position="593"/>
        <end position="618"/>
    </location>
</feature>
<name>A0ABN0W959_9ACTN</name>
<dbReference type="InterPro" id="IPR005662">
    <property type="entry name" value="GTPase_Era-like"/>
</dbReference>
<feature type="compositionally biased region" description="Low complexity" evidence="1">
    <location>
        <begin position="681"/>
        <end position="702"/>
    </location>
</feature>
<keyword evidence="4" id="KW-1185">Reference proteome</keyword>
<feature type="compositionally biased region" description="Low complexity" evidence="1">
    <location>
        <begin position="628"/>
        <end position="639"/>
    </location>
</feature>
<reference evidence="3 4" key="1">
    <citation type="journal article" date="2019" name="Int. J. Syst. Evol. Microbiol.">
        <title>The Global Catalogue of Microorganisms (GCM) 10K type strain sequencing project: providing services to taxonomists for standard genome sequencing and annotation.</title>
        <authorList>
            <consortium name="The Broad Institute Genomics Platform"/>
            <consortium name="The Broad Institute Genome Sequencing Center for Infectious Disease"/>
            <person name="Wu L."/>
            <person name="Ma J."/>
        </authorList>
    </citation>
    <scope>NUCLEOTIDE SEQUENCE [LARGE SCALE GENOMIC DNA]</scope>
    <source>
        <strain evidence="3 4">JCM 4565</strain>
    </source>
</reference>
<feature type="compositionally biased region" description="Basic residues" evidence="1">
    <location>
        <begin position="33"/>
        <end position="42"/>
    </location>
</feature>
<evidence type="ECO:0000256" key="1">
    <source>
        <dbReference type="SAM" id="MobiDB-lite"/>
    </source>
</evidence>
<dbReference type="PANTHER" id="PTHR42698">
    <property type="entry name" value="GTPASE ERA"/>
    <property type="match status" value="1"/>
</dbReference>
<accession>A0ABN0W959</accession>
<dbReference type="EMBL" id="BAAABW010000001">
    <property type="protein sequence ID" value="GAA0329600.1"/>
    <property type="molecule type" value="Genomic_DNA"/>
</dbReference>
<feature type="domain" description="G" evidence="2">
    <location>
        <begin position="135"/>
        <end position="251"/>
    </location>
</feature>
<evidence type="ECO:0000313" key="3">
    <source>
        <dbReference type="EMBL" id="GAA0329600.1"/>
    </source>
</evidence>
<dbReference type="CDD" id="cd11383">
    <property type="entry name" value="YfjP"/>
    <property type="match status" value="1"/>
</dbReference>
<dbReference type="Pfam" id="PF01926">
    <property type="entry name" value="MMR_HSR1"/>
    <property type="match status" value="1"/>
</dbReference>
<protein>
    <recommendedName>
        <fullName evidence="2">G domain-containing protein</fullName>
    </recommendedName>
</protein>
<dbReference type="SUPFAM" id="SSF52540">
    <property type="entry name" value="P-loop containing nucleoside triphosphate hydrolases"/>
    <property type="match status" value="1"/>
</dbReference>
<feature type="region of interest" description="Disordered" evidence="1">
    <location>
        <begin position="427"/>
        <end position="449"/>
    </location>
</feature>
<evidence type="ECO:0000259" key="2">
    <source>
        <dbReference type="Pfam" id="PF01926"/>
    </source>
</evidence>
<feature type="compositionally biased region" description="Basic and acidic residues" evidence="1">
    <location>
        <begin position="8"/>
        <end position="18"/>
    </location>
</feature>
<feature type="compositionally biased region" description="Gly residues" evidence="1">
    <location>
        <begin position="580"/>
        <end position="592"/>
    </location>
</feature>
<comment type="caution">
    <text evidence="3">The sequence shown here is derived from an EMBL/GenBank/DDBJ whole genome shotgun (WGS) entry which is preliminary data.</text>
</comment>
<feature type="region of interest" description="Disordered" evidence="1">
    <location>
        <begin position="537"/>
        <end position="702"/>
    </location>
</feature>
<evidence type="ECO:0000313" key="4">
    <source>
        <dbReference type="Proteomes" id="UP001500063"/>
    </source>
</evidence>
<gene>
    <name evidence="3" type="ORF">GCM10010319_02060</name>
</gene>
<dbReference type="Gene3D" id="3.40.50.300">
    <property type="entry name" value="P-loop containing nucleotide triphosphate hydrolases"/>
    <property type="match status" value="1"/>
</dbReference>
<feature type="region of interest" description="Disordered" evidence="1">
    <location>
        <begin position="1"/>
        <end position="86"/>
    </location>
</feature>
<organism evidence="3 4">
    <name type="scientific">Streptomyces blastmyceticus</name>
    <dbReference type="NCBI Taxonomy" id="68180"/>
    <lineage>
        <taxon>Bacteria</taxon>
        <taxon>Bacillati</taxon>
        <taxon>Actinomycetota</taxon>
        <taxon>Actinomycetes</taxon>
        <taxon>Kitasatosporales</taxon>
        <taxon>Streptomycetaceae</taxon>
        <taxon>Streptomyces</taxon>
    </lineage>
</organism>
<sequence length="818" mass="85209">MTAVSTSDSREERNEKPVPETPRGTWDDGLIARRARPGRVPRSHAAPESAGAGRAVQEEAGAPHGRTNAPERSLYAPEPASTPPVGMLLRPRLDALRELVGLSRARLDRRTLAEAGRVLEEAAARQRHPLDLTVVAIAGATGSGKSTLFNALARTQLSEAGVRRPTTAVPIACAWTERTDGAEALLDRLGIPARARRQPVRPYDPGMHGLVLLDLPDHDSATAGHREQVDRMLRLVDAVIWVVDPEKYADAVLHERYLRPLAGYAEVTFVVLNQVDRLSEDAADQVLDDLRRLLDEDGLALGEHGEPGAVVLALSALTGAGVGELRETLAQFTAGRNVAERRLVADVDGVSARLRPAYVAKGRPGLTEAARQEFEDRLAEAVGAQAAGLAAERAWLRDAERACGTSWTLARRWYGWQRGARKAVRAKGSVKASTTGRTGGLASGSAVDIPPPPTAADALGILARPASSPCRTVSRPLVEQAVRALAYEASAGLPDPWAQAVREAACRGAEGLADALDEAASAAAAMAIRWTGRTGVGLRARGPRTSVGGRHAKGGGPATGTSEPCTGTRGAGTAGAPVSGSGGQERGVGVTGGSAASGSAASGPVASGPVVPRPPGTDGTDGAGGPRGAVAVADVSGDVADQRPTSGDAAGRRARPRFARPRLAVGRRFMKRSGSKGSRGRSGPRTGSGRLSAWRTRGGARPARPGWWTVAGTLQGALLGLQLAGTVWLMGLTADVFGGEWWAPGLLLTGGGVGGPVLTWCCRMLARGPARRYGLETERRLRSAAAGCGRERVLEPVAAELLRYREVRAQFVIAAGGA</sequence>
<dbReference type="PANTHER" id="PTHR42698:SF1">
    <property type="entry name" value="GTPASE ERA, MITOCHONDRIAL"/>
    <property type="match status" value="1"/>
</dbReference>
<dbReference type="InterPro" id="IPR006073">
    <property type="entry name" value="GTP-bd"/>
</dbReference>
<dbReference type="Proteomes" id="UP001500063">
    <property type="component" value="Unassembled WGS sequence"/>
</dbReference>